<comment type="caution">
    <text evidence="1">The sequence shown here is derived from an EMBL/GenBank/DDBJ whole genome shotgun (WGS) entry which is preliminary data.</text>
</comment>
<dbReference type="InParanoid" id="A0A0V1ASG8"/>
<reference evidence="1 2" key="1">
    <citation type="submission" date="2015-01" db="EMBL/GenBank/DDBJ databases">
        <title>Evolution of Trichinella species and genotypes.</title>
        <authorList>
            <person name="Korhonen P.K."/>
            <person name="Edoardo P."/>
            <person name="Giuseppe L.R."/>
            <person name="Gasser R.B."/>
        </authorList>
    </citation>
    <scope>NUCLEOTIDE SEQUENCE [LARGE SCALE GENOMIC DNA]</scope>
    <source>
        <strain evidence="1">ISS3</strain>
    </source>
</reference>
<dbReference type="EMBL" id="JYDH01000238">
    <property type="protein sequence ID" value="KRY27746.1"/>
    <property type="molecule type" value="Genomic_DNA"/>
</dbReference>
<accession>A0A0V1ASG8</accession>
<keyword evidence="2" id="KW-1185">Reference proteome</keyword>
<dbReference type="Proteomes" id="UP000054776">
    <property type="component" value="Unassembled WGS sequence"/>
</dbReference>
<sequence>MQSLFQGWQFLLKECSMCSSFSRCVLRSYQNPVCLHNGFGNFSSAIMKCSMQNKTFRKREQQKDDEVKDNGLWKGGASKMTLILINVMAVHSIL</sequence>
<dbReference type="AlphaFoldDB" id="A0A0V1ASG8"/>
<evidence type="ECO:0000313" key="1">
    <source>
        <dbReference type="EMBL" id="KRY27746.1"/>
    </source>
</evidence>
<protein>
    <submittedName>
        <fullName evidence="1">Uncharacterized protein</fullName>
    </submittedName>
</protein>
<name>A0A0V1ASG8_TRISP</name>
<gene>
    <name evidence="1" type="ORF">T01_4425</name>
</gene>
<proteinExistence type="predicted"/>
<evidence type="ECO:0000313" key="2">
    <source>
        <dbReference type="Proteomes" id="UP000054776"/>
    </source>
</evidence>
<organism evidence="1 2">
    <name type="scientific">Trichinella spiralis</name>
    <name type="common">Trichina worm</name>
    <dbReference type="NCBI Taxonomy" id="6334"/>
    <lineage>
        <taxon>Eukaryota</taxon>
        <taxon>Metazoa</taxon>
        <taxon>Ecdysozoa</taxon>
        <taxon>Nematoda</taxon>
        <taxon>Enoplea</taxon>
        <taxon>Dorylaimia</taxon>
        <taxon>Trichinellida</taxon>
        <taxon>Trichinellidae</taxon>
        <taxon>Trichinella</taxon>
    </lineage>
</organism>